<evidence type="ECO:0000313" key="3">
    <source>
        <dbReference type="Proteomes" id="UP000220527"/>
    </source>
</evidence>
<feature type="domain" description="PPM-type phosphatase" evidence="1">
    <location>
        <begin position="124"/>
        <end position="380"/>
    </location>
</feature>
<protein>
    <submittedName>
        <fullName evidence="2">Protein phosphatase</fullName>
    </submittedName>
</protein>
<dbReference type="SMART" id="SM00331">
    <property type="entry name" value="PP2C_SIG"/>
    <property type="match status" value="1"/>
</dbReference>
<evidence type="ECO:0000313" key="2">
    <source>
        <dbReference type="EMBL" id="PDW03812.1"/>
    </source>
</evidence>
<dbReference type="AlphaFoldDB" id="A0A2A6RL90"/>
<dbReference type="Gene3D" id="3.60.40.10">
    <property type="entry name" value="PPM-type phosphatase domain"/>
    <property type="match status" value="1"/>
</dbReference>
<dbReference type="InterPro" id="IPR001932">
    <property type="entry name" value="PPM-type_phosphatase-like_dom"/>
</dbReference>
<dbReference type="Proteomes" id="UP000220527">
    <property type="component" value="Unassembled WGS sequence"/>
</dbReference>
<sequence length="380" mass="40428">MTGSRRLHPSADTLSLRELLAVVESGVLYWRRRLESEEGVARQRAAIAIKELSQILDSLATQIAQGRETVRISADLPPQRVAPHACARCGRGNREFAKYCIACGAPLQAGLRSAPSKPPSLNIKIAGRSDVGRVRELNEDTFYAGEFARSDGTVGILLLVADGMGGHQAGEVASALARDGLKQTLTNALSSGVPKNDDDATWHALLTQAVTSANQQIYSHGQHYGQQGGIGTTLTAAVIVDGRAHIAHVGDSRAYLINAQGLTDEGRTWNPLTSDHSLVARLVDIGQLTPAQARSHPQRNVVYRSLGSDARVEVDTLSQALAPGDQLLLCSDGLTGYVEDEELAAVLLAEASADRACERLIALANQRGGSDNITIVIARV</sequence>
<dbReference type="InterPro" id="IPR036457">
    <property type="entry name" value="PPM-type-like_dom_sf"/>
</dbReference>
<dbReference type="PANTHER" id="PTHR47992">
    <property type="entry name" value="PROTEIN PHOSPHATASE"/>
    <property type="match status" value="1"/>
</dbReference>
<organism evidence="2 3">
    <name type="scientific">Candidatus Viridilinea mediisalina</name>
    <dbReference type="NCBI Taxonomy" id="2024553"/>
    <lineage>
        <taxon>Bacteria</taxon>
        <taxon>Bacillati</taxon>
        <taxon>Chloroflexota</taxon>
        <taxon>Chloroflexia</taxon>
        <taxon>Chloroflexales</taxon>
        <taxon>Chloroflexineae</taxon>
        <taxon>Oscillochloridaceae</taxon>
        <taxon>Candidatus Viridilinea</taxon>
    </lineage>
</organism>
<dbReference type="CDD" id="cd00143">
    <property type="entry name" value="PP2Cc"/>
    <property type="match status" value="1"/>
</dbReference>
<dbReference type="NCBIfam" id="NF033484">
    <property type="entry name" value="Stp1_PP2C_phos"/>
    <property type="match status" value="1"/>
</dbReference>
<proteinExistence type="predicted"/>
<name>A0A2A6RL90_9CHLR</name>
<gene>
    <name evidence="2" type="ORF">CJ255_07030</name>
</gene>
<dbReference type="PROSITE" id="PS51746">
    <property type="entry name" value="PPM_2"/>
    <property type="match status" value="1"/>
</dbReference>
<dbReference type="SUPFAM" id="SSF81606">
    <property type="entry name" value="PP2C-like"/>
    <property type="match status" value="1"/>
</dbReference>
<dbReference type="EMBL" id="NQWI01000021">
    <property type="protein sequence ID" value="PDW03812.1"/>
    <property type="molecule type" value="Genomic_DNA"/>
</dbReference>
<dbReference type="Pfam" id="PF13672">
    <property type="entry name" value="PP2C_2"/>
    <property type="match status" value="1"/>
</dbReference>
<dbReference type="SMART" id="SM00332">
    <property type="entry name" value="PP2Cc"/>
    <property type="match status" value="1"/>
</dbReference>
<reference evidence="3" key="1">
    <citation type="submission" date="2017-08" db="EMBL/GenBank/DDBJ databases">
        <authorList>
            <person name="Grouzdev D.S."/>
            <person name="Gaisin V.A."/>
            <person name="Rysina M.S."/>
            <person name="Gorlenko V.M."/>
        </authorList>
    </citation>
    <scope>NUCLEOTIDE SEQUENCE [LARGE SCALE GENOMIC DNA]</scope>
    <source>
        <strain evidence="3">Kir15-3F</strain>
    </source>
</reference>
<keyword evidence="3" id="KW-1185">Reference proteome</keyword>
<dbReference type="InterPro" id="IPR015655">
    <property type="entry name" value="PP2C"/>
</dbReference>
<dbReference type="GO" id="GO:0004722">
    <property type="term" value="F:protein serine/threonine phosphatase activity"/>
    <property type="evidence" value="ECO:0007669"/>
    <property type="project" value="InterPro"/>
</dbReference>
<evidence type="ECO:0000259" key="1">
    <source>
        <dbReference type="PROSITE" id="PS51746"/>
    </source>
</evidence>
<accession>A0A2A6RL90</accession>
<comment type="caution">
    <text evidence="2">The sequence shown here is derived from an EMBL/GenBank/DDBJ whole genome shotgun (WGS) entry which is preliminary data.</text>
</comment>
<dbReference type="OrthoDB" id="152713at2"/>